<comment type="similarity">
    <text evidence="1">Belongs to the GcvT family.</text>
</comment>
<reference evidence="4" key="1">
    <citation type="submission" date="2018-06" db="EMBL/GenBank/DDBJ databases">
        <authorList>
            <person name="Zhirakovskaya E."/>
        </authorList>
    </citation>
    <scope>NUCLEOTIDE SEQUENCE</scope>
</reference>
<dbReference type="Pfam" id="PF01571">
    <property type="entry name" value="GCV_T"/>
    <property type="match status" value="1"/>
</dbReference>
<dbReference type="EMBL" id="UOEK01000453">
    <property type="protein sequence ID" value="VAW08260.1"/>
    <property type="molecule type" value="Genomic_DNA"/>
</dbReference>
<dbReference type="SUPFAM" id="SSF103025">
    <property type="entry name" value="Folate-binding domain"/>
    <property type="match status" value="1"/>
</dbReference>
<keyword evidence="2 4" id="KW-0808">Transferase</keyword>
<dbReference type="NCBIfam" id="TIGR00528">
    <property type="entry name" value="gcvT"/>
    <property type="match status" value="1"/>
</dbReference>
<evidence type="ECO:0000259" key="3">
    <source>
        <dbReference type="Pfam" id="PF01571"/>
    </source>
</evidence>
<feature type="domain" description="GCVT N-terminal" evidence="3">
    <location>
        <begin position="8"/>
        <end position="253"/>
    </location>
</feature>
<accession>A0A3B0SUU0</accession>
<evidence type="ECO:0000256" key="2">
    <source>
        <dbReference type="ARBA" id="ARBA00022679"/>
    </source>
</evidence>
<evidence type="ECO:0000256" key="1">
    <source>
        <dbReference type="ARBA" id="ARBA00008609"/>
    </source>
</evidence>
<feature type="non-terminal residue" evidence="4">
    <location>
        <position position="315"/>
    </location>
</feature>
<sequence>MHTTHIRHAHEALGARFTDFGGWDMPLQYAGVLSEHAAVRESAGAFDVSHLGRFSVDGEGATALLRSQLCNDIAAVNPGRAQYTMALNANGGVEDDIIVWRFDEESYWVLPNGANVDEILARFRNAAPRSVTIDTPRDHTVLFAVQGPKALDAIESVIGMRPGRFRVARGTYEGQDLWVGGTGYTGERGAEIAVTHHAGAALWQALMDAGVIPCGLGARDTLRLEMGYPLWGQDLDETTTPLEAGLGWVVNWDHEFVGRDALVRQREQGLGRKLIGFTTPGRRPPRHGYAVRSDQGSGVVSSGNISPVLGHGIGL</sequence>
<keyword evidence="4" id="KW-0489">Methyltransferase</keyword>
<organism evidence="4">
    <name type="scientific">hydrothermal vent metagenome</name>
    <dbReference type="NCBI Taxonomy" id="652676"/>
    <lineage>
        <taxon>unclassified sequences</taxon>
        <taxon>metagenomes</taxon>
        <taxon>ecological metagenomes</taxon>
    </lineage>
</organism>
<dbReference type="PANTHER" id="PTHR43757">
    <property type="entry name" value="AMINOMETHYLTRANSFERASE"/>
    <property type="match status" value="1"/>
</dbReference>
<dbReference type="SUPFAM" id="SSF101790">
    <property type="entry name" value="Aminomethyltransferase beta-barrel domain"/>
    <property type="match status" value="1"/>
</dbReference>
<protein>
    <submittedName>
        <fullName evidence="4">Aminomethyltransferase (Glycine cleavage system T protein)</fullName>
        <ecNumber evidence="4">2.1.2.10</ecNumber>
    </submittedName>
</protein>
<dbReference type="GO" id="GO:0008168">
    <property type="term" value="F:methyltransferase activity"/>
    <property type="evidence" value="ECO:0007669"/>
    <property type="project" value="UniProtKB-KW"/>
</dbReference>
<dbReference type="EC" id="2.1.2.10" evidence="4"/>
<dbReference type="InterPro" id="IPR006222">
    <property type="entry name" value="GCVT_N"/>
</dbReference>
<dbReference type="InterPro" id="IPR027266">
    <property type="entry name" value="TrmE/GcvT-like"/>
</dbReference>
<dbReference type="PIRSF" id="PIRSF006487">
    <property type="entry name" value="GcvT"/>
    <property type="match status" value="1"/>
</dbReference>
<dbReference type="GO" id="GO:0004047">
    <property type="term" value="F:aminomethyltransferase activity"/>
    <property type="evidence" value="ECO:0007669"/>
    <property type="project" value="UniProtKB-EC"/>
</dbReference>
<proteinExistence type="inferred from homology"/>
<evidence type="ECO:0000313" key="4">
    <source>
        <dbReference type="EMBL" id="VAW08260.1"/>
    </source>
</evidence>
<dbReference type="GO" id="GO:0005829">
    <property type="term" value="C:cytosol"/>
    <property type="evidence" value="ECO:0007669"/>
    <property type="project" value="TreeGrafter"/>
</dbReference>
<dbReference type="FunFam" id="4.10.1250.10:FF:000001">
    <property type="entry name" value="Aminomethyltransferase"/>
    <property type="match status" value="1"/>
</dbReference>
<dbReference type="GO" id="GO:0006546">
    <property type="term" value="P:glycine catabolic process"/>
    <property type="evidence" value="ECO:0007669"/>
    <property type="project" value="InterPro"/>
</dbReference>
<dbReference type="PANTHER" id="PTHR43757:SF2">
    <property type="entry name" value="AMINOMETHYLTRANSFERASE, MITOCHONDRIAL"/>
    <property type="match status" value="1"/>
</dbReference>
<dbReference type="Gene3D" id="3.30.1360.120">
    <property type="entry name" value="Probable tRNA modification gtpase trme, domain 1"/>
    <property type="match status" value="1"/>
</dbReference>
<gene>
    <name evidence="4" type="ORF">MNBD_ACTINO02-1243</name>
</gene>
<dbReference type="AlphaFoldDB" id="A0A3B0SUU0"/>
<dbReference type="NCBIfam" id="NF001567">
    <property type="entry name" value="PRK00389.1"/>
    <property type="match status" value="1"/>
</dbReference>
<dbReference type="GO" id="GO:0005960">
    <property type="term" value="C:glycine cleavage complex"/>
    <property type="evidence" value="ECO:0007669"/>
    <property type="project" value="InterPro"/>
</dbReference>
<dbReference type="GO" id="GO:0032259">
    <property type="term" value="P:methylation"/>
    <property type="evidence" value="ECO:0007669"/>
    <property type="project" value="UniProtKB-KW"/>
</dbReference>
<dbReference type="InterPro" id="IPR006223">
    <property type="entry name" value="GcvT"/>
</dbReference>
<dbReference type="InterPro" id="IPR028896">
    <property type="entry name" value="GcvT/YgfZ/DmdA"/>
</dbReference>
<name>A0A3B0SUU0_9ZZZZ</name>
<dbReference type="InterPro" id="IPR029043">
    <property type="entry name" value="GcvT/YgfZ_C"/>
</dbReference>